<proteinExistence type="predicted"/>
<feature type="compositionally biased region" description="Basic and acidic residues" evidence="1">
    <location>
        <begin position="1"/>
        <end position="18"/>
    </location>
</feature>
<comment type="caution">
    <text evidence="2">The sequence shown here is derived from an EMBL/GenBank/DDBJ whole genome shotgun (WGS) entry which is preliminary data.</text>
</comment>
<evidence type="ECO:0000313" key="3">
    <source>
        <dbReference type="Proteomes" id="UP001595979"/>
    </source>
</evidence>
<dbReference type="EMBL" id="JBHSOH010000020">
    <property type="protein sequence ID" value="MFC5849361.1"/>
    <property type="molecule type" value="Genomic_DNA"/>
</dbReference>
<feature type="region of interest" description="Disordered" evidence="1">
    <location>
        <begin position="1"/>
        <end position="20"/>
    </location>
</feature>
<protein>
    <submittedName>
        <fullName evidence="2">Uncharacterized protein</fullName>
    </submittedName>
</protein>
<accession>A0ABW1DL46</accession>
<gene>
    <name evidence="2" type="ORF">ACFPQ6_13695</name>
</gene>
<evidence type="ECO:0000256" key="1">
    <source>
        <dbReference type="SAM" id="MobiDB-lite"/>
    </source>
</evidence>
<evidence type="ECO:0000313" key="2">
    <source>
        <dbReference type="EMBL" id="MFC5849361.1"/>
    </source>
</evidence>
<reference evidence="3" key="1">
    <citation type="journal article" date="2019" name="Int. J. Syst. Evol. Microbiol.">
        <title>The Global Catalogue of Microorganisms (GCM) 10K type strain sequencing project: providing services to taxonomists for standard genome sequencing and annotation.</title>
        <authorList>
            <consortium name="The Broad Institute Genomics Platform"/>
            <consortium name="The Broad Institute Genome Sequencing Center for Infectious Disease"/>
            <person name="Wu L."/>
            <person name="Ma J."/>
        </authorList>
    </citation>
    <scope>NUCLEOTIDE SEQUENCE [LARGE SCALE GENOMIC DNA]</scope>
    <source>
        <strain evidence="3">CGMCC 1.15053</strain>
    </source>
</reference>
<name>A0ABW1DL46_9DEIO</name>
<organism evidence="2 3">
    <name type="scientific">Deinococcus petrolearius</name>
    <dbReference type="NCBI Taxonomy" id="1751295"/>
    <lineage>
        <taxon>Bacteria</taxon>
        <taxon>Thermotogati</taxon>
        <taxon>Deinococcota</taxon>
        <taxon>Deinococci</taxon>
        <taxon>Deinococcales</taxon>
        <taxon>Deinococcaceae</taxon>
        <taxon>Deinococcus</taxon>
    </lineage>
</organism>
<dbReference type="RefSeq" id="WP_380050451.1">
    <property type="nucleotide sequence ID" value="NZ_JBHSOH010000020.1"/>
</dbReference>
<dbReference type="Proteomes" id="UP001595979">
    <property type="component" value="Unassembled WGS sequence"/>
</dbReference>
<keyword evidence="3" id="KW-1185">Reference proteome</keyword>
<sequence length="123" mass="13577">MVGHLTYDHPRHEQRVTAHDPATQKGVPFTRLSLHCTTQLSYGSDRLSCLDLAATILSAHLGPPPGGSPLTPWTHQPVHPEVQRQWRDFMLAFVTPLAAYGDHVIRAAAVRQWLQARSGEVAA</sequence>